<feature type="domain" description="ABC transporter" evidence="5">
    <location>
        <begin position="5"/>
        <end position="230"/>
    </location>
</feature>
<dbReference type="InterPro" id="IPR003593">
    <property type="entry name" value="AAA+_ATPase"/>
</dbReference>
<dbReference type="PANTHER" id="PTHR42711:SF5">
    <property type="entry name" value="ABC TRANSPORTER ATP-BINDING PROTEIN NATA"/>
    <property type="match status" value="1"/>
</dbReference>
<keyword evidence="2" id="KW-0813">Transport</keyword>
<dbReference type="InterPro" id="IPR050763">
    <property type="entry name" value="ABC_transporter_ATP-binding"/>
</dbReference>
<gene>
    <name evidence="6" type="ORF">JW646_14885</name>
</gene>
<keyword evidence="7" id="KW-1185">Reference proteome</keyword>
<dbReference type="CDD" id="cd03230">
    <property type="entry name" value="ABC_DR_subfamily_A"/>
    <property type="match status" value="1"/>
</dbReference>
<dbReference type="Gene3D" id="3.40.50.300">
    <property type="entry name" value="P-loop containing nucleotide triphosphate hydrolases"/>
    <property type="match status" value="1"/>
</dbReference>
<keyword evidence="4 6" id="KW-0067">ATP-binding</keyword>
<dbReference type="RefSeq" id="WP_148556318.1">
    <property type="nucleotide sequence ID" value="NZ_CP081135.1"/>
</dbReference>
<proteinExistence type="inferred from homology"/>
<evidence type="ECO:0000256" key="1">
    <source>
        <dbReference type="ARBA" id="ARBA00005417"/>
    </source>
</evidence>
<dbReference type="PROSITE" id="PS00211">
    <property type="entry name" value="ABC_TRANSPORTER_1"/>
    <property type="match status" value="1"/>
</dbReference>
<sequence>MEISIKAENIHRVSGGKTILEDLSFSIRKGEVFGLIGHNGAGKSTTIDCLLGFKKVQKGKIFILNKDPRQNRQTLFEKVGVQFQSSNYPNNIKVKEICEEMCALYKNPANYNELLLKFNLHQFKDKSVDKLSGGEKQKLSVVLSLIPNPEIIFLDELTTGLDVVARREVWKVLKGLKKKGITIFLTSHYMDEVEELCDRICILKEGKIVKIGDVKEIINNSPYEKLEEAYLWYLGEELTYE</sequence>
<dbReference type="InterPro" id="IPR017871">
    <property type="entry name" value="ABC_transporter-like_CS"/>
</dbReference>
<dbReference type="GO" id="GO:0005524">
    <property type="term" value="F:ATP binding"/>
    <property type="evidence" value="ECO:0007669"/>
    <property type="project" value="UniProtKB-KW"/>
</dbReference>
<dbReference type="Pfam" id="PF00005">
    <property type="entry name" value="ABC_tran"/>
    <property type="match status" value="1"/>
</dbReference>
<dbReference type="AlphaFoldDB" id="A0AAX2ZCB8"/>
<keyword evidence="3" id="KW-0547">Nucleotide-binding</keyword>
<evidence type="ECO:0000259" key="5">
    <source>
        <dbReference type="PROSITE" id="PS50893"/>
    </source>
</evidence>
<dbReference type="PROSITE" id="PS50893">
    <property type="entry name" value="ABC_TRANSPORTER_2"/>
    <property type="match status" value="1"/>
</dbReference>
<dbReference type="KEGG" id="tem:JW646_14885"/>
<evidence type="ECO:0000256" key="4">
    <source>
        <dbReference type="ARBA" id="ARBA00022840"/>
    </source>
</evidence>
<dbReference type="GO" id="GO:0016887">
    <property type="term" value="F:ATP hydrolysis activity"/>
    <property type="evidence" value="ECO:0007669"/>
    <property type="project" value="InterPro"/>
</dbReference>
<evidence type="ECO:0000313" key="7">
    <source>
        <dbReference type="Proteomes" id="UP001198983"/>
    </source>
</evidence>
<dbReference type="InterPro" id="IPR027417">
    <property type="entry name" value="P-loop_NTPase"/>
</dbReference>
<name>A0AAX2ZCB8_9FIRM</name>
<dbReference type="PANTHER" id="PTHR42711">
    <property type="entry name" value="ABC TRANSPORTER ATP-BINDING PROTEIN"/>
    <property type="match status" value="1"/>
</dbReference>
<comment type="similarity">
    <text evidence="1">Belongs to the ABC transporter superfamily.</text>
</comment>
<dbReference type="Proteomes" id="UP001198983">
    <property type="component" value="Chromosome"/>
</dbReference>
<protein>
    <submittedName>
        <fullName evidence="6">ABC transporter ATP-binding protein</fullName>
    </submittedName>
</protein>
<dbReference type="InterPro" id="IPR003439">
    <property type="entry name" value="ABC_transporter-like_ATP-bd"/>
</dbReference>
<evidence type="ECO:0000256" key="2">
    <source>
        <dbReference type="ARBA" id="ARBA00022448"/>
    </source>
</evidence>
<accession>A0AAX2ZCB8</accession>
<dbReference type="EMBL" id="CP081135">
    <property type="protein sequence ID" value="UEL46908.1"/>
    <property type="molecule type" value="Genomic_DNA"/>
</dbReference>
<dbReference type="SUPFAM" id="SSF52540">
    <property type="entry name" value="P-loop containing nucleoside triphosphate hydrolases"/>
    <property type="match status" value="1"/>
</dbReference>
<reference evidence="6 7" key="1">
    <citation type="journal article" date="2023" name="Int. J. Syst. Evol. Microbiol.">
        <title>Terrisporobacter hibernicus sp. nov., isolated from bovine faeces in Northern Ireland.</title>
        <authorList>
            <person name="Mitchell M."/>
            <person name="Nguyen S.V."/>
            <person name="Connor M."/>
            <person name="Fairley D.J."/>
            <person name="Donoghue O."/>
            <person name="Marshall H."/>
            <person name="Koolman L."/>
            <person name="McMullan G."/>
            <person name="Schaffer K.E."/>
            <person name="McGrath J.W."/>
            <person name="Fanning S."/>
        </authorList>
    </citation>
    <scope>NUCLEOTIDE SEQUENCE [LARGE SCALE GENOMIC DNA]</scope>
    <source>
        <strain evidence="6 7">MCA3</strain>
    </source>
</reference>
<evidence type="ECO:0000256" key="3">
    <source>
        <dbReference type="ARBA" id="ARBA00022741"/>
    </source>
</evidence>
<organism evidence="6 7">
    <name type="scientific">Terrisporobacter hibernicus</name>
    <dbReference type="NCBI Taxonomy" id="2813371"/>
    <lineage>
        <taxon>Bacteria</taxon>
        <taxon>Bacillati</taxon>
        <taxon>Bacillota</taxon>
        <taxon>Clostridia</taxon>
        <taxon>Peptostreptococcales</taxon>
        <taxon>Peptostreptococcaceae</taxon>
        <taxon>Terrisporobacter</taxon>
    </lineage>
</organism>
<dbReference type="SMART" id="SM00382">
    <property type="entry name" value="AAA"/>
    <property type="match status" value="1"/>
</dbReference>
<evidence type="ECO:0000313" key="6">
    <source>
        <dbReference type="EMBL" id="UEL46908.1"/>
    </source>
</evidence>